<comment type="caution">
    <text evidence="1">The sequence shown here is derived from an EMBL/GenBank/DDBJ whole genome shotgun (WGS) entry which is preliminary data.</text>
</comment>
<evidence type="ECO:0000313" key="2">
    <source>
        <dbReference type="Proteomes" id="UP000655410"/>
    </source>
</evidence>
<protein>
    <submittedName>
        <fullName evidence="1">Uncharacterized protein</fullName>
    </submittedName>
</protein>
<organism evidence="1 2">
    <name type="scientific">Nocardioides phosphati</name>
    <dbReference type="NCBI Taxonomy" id="1867775"/>
    <lineage>
        <taxon>Bacteria</taxon>
        <taxon>Bacillati</taxon>
        <taxon>Actinomycetota</taxon>
        <taxon>Actinomycetes</taxon>
        <taxon>Propionibacteriales</taxon>
        <taxon>Nocardioidaceae</taxon>
        <taxon>Nocardioides</taxon>
    </lineage>
</organism>
<accession>A0ABQ2N719</accession>
<evidence type="ECO:0000313" key="1">
    <source>
        <dbReference type="EMBL" id="GGO86735.1"/>
    </source>
</evidence>
<gene>
    <name evidence="1" type="ORF">GCM10011584_09780</name>
</gene>
<proteinExistence type="predicted"/>
<sequence length="114" mass="12711">MICDRCSGPLFKADVLSGASVCTSCEIRLCGKPDEWSLFVAALKSSVRSDGTVHVNDVRPKVRGRIAHKKIGLYWTKAQQKRLIRWENGWEQSTDAVGSNQDKLARVYVWTSAA</sequence>
<dbReference type="RefSeq" id="WP_188782811.1">
    <property type="nucleotide sequence ID" value="NZ_BMNI01000001.1"/>
</dbReference>
<dbReference type="Proteomes" id="UP000655410">
    <property type="component" value="Unassembled WGS sequence"/>
</dbReference>
<keyword evidence="2" id="KW-1185">Reference proteome</keyword>
<name>A0ABQ2N719_9ACTN</name>
<reference evidence="2" key="1">
    <citation type="journal article" date="2019" name="Int. J. Syst. Evol. Microbiol.">
        <title>The Global Catalogue of Microorganisms (GCM) 10K type strain sequencing project: providing services to taxonomists for standard genome sequencing and annotation.</title>
        <authorList>
            <consortium name="The Broad Institute Genomics Platform"/>
            <consortium name="The Broad Institute Genome Sequencing Center for Infectious Disease"/>
            <person name="Wu L."/>
            <person name="Ma J."/>
        </authorList>
    </citation>
    <scope>NUCLEOTIDE SEQUENCE [LARGE SCALE GENOMIC DNA]</scope>
    <source>
        <strain evidence="2">CGMCC 4.7371</strain>
    </source>
</reference>
<dbReference type="EMBL" id="BMNI01000001">
    <property type="protein sequence ID" value="GGO86735.1"/>
    <property type="molecule type" value="Genomic_DNA"/>
</dbReference>